<organism evidence="3 4">
    <name type="scientific">Pseudomonas mosselii</name>
    <dbReference type="NCBI Taxonomy" id="78327"/>
    <lineage>
        <taxon>Bacteria</taxon>
        <taxon>Pseudomonadati</taxon>
        <taxon>Pseudomonadota</taxon>
        <taxon>Gammaproteobacteria</taxon>
        <taxon>Pseudomonadales</taxon>
        <taxon>Pseudomonadaceae</taxon>
        <taxon>Pseudomonas</taxon>
    </lineage>
</organism>
<dbReference type="SUPFAM" id="SSF53448">
    <property type="entry name" value="Nucleotide-diphospho-sugar transferases"/>
    <property type="match status" value="1"/>
</dbReference>
<protein>
    <submittedName>
        <fullName evidence="3">Glycosyltransferase</fullName>
    </submittedName>
</protein>
<evidence type="ECO:0000313" key="3">
    <source>
        <dbReference type="EMBL" id="MDH1630679.1"/>
    </source>
</evidence>
<dbReference type="Pfam" id="PF00535">
    <property type="entry name" value="Glycos_transf_2"/>
    <property type="match status" value="1"/>
</dbReference>
<dbReference type="InterPro" id="IPR001173">
    <property type="entry name" value="Glyco_trans_2-like"/>
</dbReference>
<dbReference type="RefSeq" id="WP_280081774.1">
    <property type="nucleotide sequence ID" value="NZ_JAOCGG010000016.1"/>
</dbReference>
<gene>
    <name evidence="3" type="ORF">N5I14_10525</name>
</gene>
<sequence>MPYKITLLIPNYNRADALERLLESAFTSIKKAQAFDQCTVLVVDDFSTDDLSKIIKKYEKHPNFKFMLQSKKCGNAETAFLNSLSSVNSEYFWLLGNDDQLSESGVEQILNLIDDSKLGFILLNPKINKEKISQSFVPLQSTSPTVYYERGEDLFYDFGFVTSTTTFPCLLGKTAPVVNYHKTHDFNQFARVYSHSFTLFGALKDMPALFVTTPIVSFTLNERREEFHKLLKQAPAGIAFYHQSLGLARLIRETARATGVTIAKIGAAIEDEVDKDHMQVHATHLSHFVGFFFIEQLCREQQNIIKPRPDFGHLVRSELNEIMEVIEAFEDPELHSTCTNALSVFNWQNPPATWKYSFLRSTQAELRGLALKKAQERNVKAPSNAPRKIAIGIQIASTLRGVQASHTGKPI</sequence>
<evidence type="ECO:0000256" key="1">
    <source>
        <dbReference type="ARBA" id="ARBA00022519"/>
    </source>
</evidence>
<keyword evidence="1" id="KW-1003">Cell membrane</keyword>
<accession>A0AA42RV13</accession>
<dbReference type="Proteomes" id="UP001160882">
    <property type="component" value="Unassembled WGS sequence"/>
</dbReference>
<name>A0AA42RV13_9PSED</name>
<dbReference type="InterPro" id="IPR050834">
    <property type="entry name" value="Glycosyltransf_2"/>
</dbReference>
<evidence type="ECO:0000313" key="4">
    <source>
        <dbReference type="Proteomes" id="UP001160882"/>
    </source>
</evidence>
<dbReference type="InterPro" id="IPR029044">
    <property type="entry name" value="Nucleotide-diphossugar_trans"/>
</dbReference>
<keyword evidence="1" id="KW-0997">Cell inner membrane</keyword>
<proteinExistence type="predicted"/>
<keyword evidence="1" id="KW-0472">Membrane</keyword>
<reference evidence="3" key="1">
    <citation type="submission" date="2022-09" db="EMBL/GenBank/DDBJ databases">
        <title>Intensive care unit water sources are persistently colonized with multi-drug resistant bacteria and are the site of extensive horizontal gene transfer of antibiotic resistance genes.</title>
        <authorList>
            <person name="Diorio-Toth L."/>
        </authorList>
    </citation>
    <scope>NUCLEOTIDE SEQUENCE</scope>
    <source>
        <strain evidence="3">GD03782</strain>
    </source>
</reference>
<dbReference type="Gene3D" id="3.90.550.10">
    <property type="entry name" value="Spore Coat Polysaccharide Biosynthesis Protein SpsA, Chain A"/>
    <property type="match status" value="1"/>
</dbReference>
<dbReference type="CDD" id="cd00761">
    <property type="entry name" value="Glyco_tranf_GTA_type"/>
    <property type="match status" value="1"/>
</dbReference>
<dbReference type="PANTHER" id="PTHR43685:SF2">
    <property type="entry name" value="GLYCOSYLTRANSFERASE 2-LIKE DOMAIN-CONTAINING PROTEIN"/>
    <property type="match status" value="1"/>
</dbReference>
<evidence type="ECO:0000259" key="2">
    <source>
        <dbReference type="Pfam" id="PF00535"/>
    </source>
</evidence>
<dbReference type="PANTHER" id="PTHR43685">
    <property type="entry name" value="GLYCOSYLTRANSFERASE"/>
    <property type="match status" value="1"/>
</dbReference>
<dbReference type="AlphaFoldDB" id="A0AA42RV13"/>
<comment type="caution">
    <text evidence="3">The sequence shown here is derived from an EMBL/GenBank/DDBJ whole genome shotgun (WGS) entry which is preliminary data.</text>
</comment>
<dbReference type="EMBL" id="JAOCGG010000016">
    <property type="protein sequence ID" value="MDH1630679.1"/>
    <property type="molecule type" value="Genomic_DNA"/>
</dbReference>
<feature type="domain" description="Glycosyltransferase 2-like" evidence="2">
    <location>
        <begin position="7"/>
        <end position="140"/>
    </location>
</feature>